<reference evidence="2" key="2">
    <citation type="journal article" date="2023" name="Proc. Natl. Acad. Sci. U.S.A.">
        <title>A global phylogenomic analysis of the shiitake genus Lentinula.</title>
        <authorList>
            <person name="Sierra-Patev S."/>
            <person name="Min B."/>
            <person name="Naranjo-Ortiz M."/>
            <person name="Looney B."/>
            <person name="Konkel Z."/>
            <person name="Slot J.C."/>
            <person name="Sakamoto Y."/>
            <person name="Steenwyk J.L."/>
            <person name="Rokas A."/>
            <person name="Carro J."/>
            <person name="Camarero S."/>
            <person name="Ferreira P."/>
            <person name="Molpeceres G."/>
            <person name="Ruiz-Duenas F.J."/>
            <person name="Serrano A."/>
            <person name="Henrissat B."/>
            <person name="Drula E."/>
            <person name="Hughes K.W."/>
            <person name="Mata J.L."/>
            <person name="Ishikawa N.K."/>
            <person name="Vargas-Isla R."/>
            <person name="Ushijima S."/>
            <person name="Smith C.A."/>
            <person name="Donoghue J."/>
            <person name="Ahrendt S."/>
            <person name="Andreopoulos W."/>
            <person name="He G."/>
            <person name="LaButti K."/>
            <person name="Lipzen A."/>
            <person name="Ng V."/>
            <person name="Riley R."/>
            <person name="Sandor L."/>
            <person name="Barry K."/>
            <person name="Martinez A.T."/>
            <person name="Xiao Y."/>
            <person name="Gibbons J.G."/>
            <person name="Terashima K."/>
            <person name="Grigoriev I.V."/>
            <person name="Hibbett D."/>
        </authorList>
    </citation>
    <scope>NUCLEOTIDE SEQUENCE</scope>
    <source>
        <strain evidence="2">ET3784</strain>
    </source>
</reference>
<evidence type="ECO:0000313" key="2">
    <source>
        <dbReference type="EMBL" id="KAJ3715931.1"/>
    </source>
</evidence>
<dbReference type="EMBL" id="JANVFO010000082">
    <property type="protein sequence ID" value="KAJ3715931.1"/>
    <property type="molecule type" value="Genomic_DNA"/>
</dbReference>
<keyword evidence="1" id="KW-0472">Membrane</keyword>
<comment type="caution">
    <text evidence="2">The sequence shown here is derived from an EMBL/GenBank/DDBJ whole genome shotgun (WGS) entry which is preliminary data.</text>
</comment>
<feature type="non-terminal residue" evidence="2">
    <location>
        <position position="1"/>
    </location>
</feature>
<name>A0AA38J7Z2_9AGAR</name>
<dbReference type="AlphaFoldDB" id="A0AA38J7Z2"/>
<evidence type="ECO:0000313" key="3">
    <source>
        <dbReference type="Proteomes" id="UP001176059"/>
    </source>
</evidence>
<keyword evidence="3" id="KW-1185">Reference proteome</keyword>
<sequence length="160" mass="18637">TTARRHMESWHRGEYMKWCAANDFKSMLPKDTERRRQAKQDGLAQSTLDGVMVKAERKDAVVLYTDANFLQAADEWMIATDQSLWVLEHLVYRKMIDVASRATHGVKLPKRKVARKEIMNMFWKFLCDIKARFSVRPVFCFLFIAASRLMCISSLDTLQA</sequence>
<proteinExistence type="predicted"/>
<feature type="transmembrane region" description="Helical" evidence="1">
    <location>
        <begin position="138"/>
        <end position="155"/>
    </location>
</feature>
<keyword evidence="1" id="KW-0812">Transmembrane</keyword>
<protein>
    <submittedName>
        <fullName evidence="2">Uncharacterized protein</fullName>
    </submittedName>
</protein>
<keyword evidence="1" id="KW-1133">Transmembrane helix</keyword>
<dbReference type="Proteomes" id="UP001176059">
    <property type="component" value="Unassembled WGS sequence"/>
</dbReference>
<evidence type="ECO:0000256" key="1">
    <source>
        <dbReference type="SAM" id="Phobius"/>
    </source>
</evidence>
<accession>A0AA38J7Z2</accession>
<organism evidence="2 3">
    <name type="scientific">Lentinula guzmanii</name>
    <dbReference type="NCBI Taxonomy" id="2804957"/>
    <lineage>
        <taxon>Eukaryota</taxon>
        <taxon>Fungi</taxon>
        <taxon>Dikarya</taxon>
        <taxon>Basidiomycota</taxon>
        <taxon>Agaricomycotina</taxon>
        <taxon>Agaricomycetes</taxon>
        <taxon>Agaricomycetidae</taxon>
        <taxon>Agaricales</taxon>
        <taxon>Marasmiineae</taxon>
        <taxon>Omphalotaceae</taxon>
        <taxon>Lentinula</taxon>
    </lineage>
</organism>
<gene>
    <name evidence="2" type="ORF">DFJ43DRAFT_1007108</name>
</gene>
<reference evidence="2" key="1">
    <citation type="submission" date="2022-08" db="EMBL/GenBank/DDBJ databases">
        <authorList>
            <consortium name="DOE Joint Genome Institute"/>
            <person name="Min B."/>
            <person name="Sierra-Patev S."/>
            <person name="Naranjo-Ortiz M."/>
            <person name="Looney B."/>
            <person name="Konkel Z."/>
            <person name="Slot J.C."/>
            <person name="Sakamoto Y."/>
            <person name="Steenwyk J.L."/>
            <person name="Rokas A."/>
            <person name="Carro J."/>
            <person name="Camarero S."/>
            <person name="Ferreira P."/>
            <person name="Molpeceres G."/>
            <person name="Ruiz-duenas F.J."/>
            <person name="Serrano A."/>
            <person name="Henrissat B."/>
            <person name="Drula E."/>
            <person name="Hughes K.W."/>
            <person name="Mata J.L."/>
            <person name="Ishikawa N.K."/>
            <person name="Vargas-Isla R."/>
            <person name="Ushijima S."/>
            <person name="Smith C.A."/>
            <person name="Ahrendt S."/>
            <person name="Andreopoulos W."/>
            <person name="He G."/>
            <person name="LaButti K."/>
            <person name="Lipzen A."/>
            <person name="Ng V."/>
            <person name="Riley R."/>
            <person name="Sandor L."/>
            <person name="Barry K."/>
            <person name="Martinez A.T."/>
            <person name="Xiao Y."/>
            <person name="Gibbons J.G."/>
            <person name="Terashima K."/>
            <person name="Hibbett D.S."/>
            <person name="Grigoriev I.V."/>
        </authorList>
    </citation>
    <scope>NUCLEOTIDE SEQUENCE</scope>
    <source>
        <strain evidence="2">ET3784</strain>
    </source>
</reference>